<gene>
    <name evidence="2" type="primary">WBGene00282231</name>
</gene>
<accession>A0A2A6B9B4</accession>
<organism evidence="2 3">
    <name type="scientific">Pristionchus pacificus</name>
    <name type="common">Parasitic nematode worm</name>
    <dbReference type="NCBI Taxonomy" id="54126"/>
    <lineage>
        <taxon>Eukaryota</taxon>
        <taxon>Metazoa</taxon>
        <taxon>Ecdysozoa</taxon>
        <taxon>Nematoda</taxon>
        <taxon>Chromadorea</taxon>
        <taxon>Rhabditida</taxon>
        <taxon>Rhabditina</taxon>
        <taxon>Diplogasteromorpha</taxon>
        <taxon>Diplogasteroidea</taxon>
        <taxon>Neodiplogasteridae</taxon>
        <taxon>Pristionchus</taxon>
    </lineage>
</organism>
<keyword evidence="3" id="KW-1185">Reference proteome</keyword>
<dbReference type="Gene3D" id="3.30.450.30">
    <property type="entry name" value="Dynein light chain 2a, cytoplasmic"/>
    <property type="match status" value="2"/>
</dbReference>
<dbReference type="InterPro" id="IPR005455">
    <property type="entry name" value="PFN_euk"/>
</dbReference>
<accession>A0A8R1Z3J5</accession>
<sequence>MARNWNDELTKMIDAMPPIKLAAMGSFPDGDLWAMKGVGEITNNELSAFARTFTEMLERNMPALQGDEVIFNGERYGVTWAEVTYPELGQHSGRMVGKGGNGGFFAMKMRLAVIVALFEGDIDSDKRLQTQKAVEMSTNWNDTLAKAMSGTPAIKLATMGSFPDGDRWAMKGEGEITGDCFIFNGEHYEVTSIELEEHSGRMVGKGGRGGFFAKRIRSAVIIAVFEGCVDSDGHLKTQTAIESIAEYMKFVGY</sequence>
<evidence type="ECO:0000313" key="3">
    <source>
        <dbReference type="Proteomes" id="UP000005239"/>
    </source>
</evidence>
<dbReference type="FunFam" id="3.30.450.30:FF:000049">
    <property type="entry name" value="Profilin"/>
    <property type="match status" value="2"/>
</dbReference>
<dbReference type="InterPro" id="IPR036140">
    <property type="entry name" value="PFN_sf"/>
</dbReference>
<comment type="similarity">
    <text evidence="1">Belongs to the profilin family.</text>
</comment>
<evidence type="ECO:0000256" key="1">
    <source>
        <dbReference type="ARBA" id="ARBA00010058"/>
    </source>
</evidence>
<evidence type="ECO:0000313" key="2">
    <source>
        <dbReference type="EnsemblMetazoa" id="PPA43862.1"/>
    </source>
</evidence>
<reference evidence="3" key="1">
    <citation type="journal article" date="2008" name="Nat. Genet.">
        <title>The Pristionchus pacificus genome provides a unique perspective on nematode lifestyle and parasitism.</title>
        <authorList>
            <person name="Dieterich C."/>
            <person name="Clifton S.W."/>
            <person name="Schuster L.N."/>
            <person name="Chinwalla A."/>
            <person name="Delehaunty K."/>
            <person name="Dinkelacker I."/>
            <person name="Fulton L."/>
            <person name="Fulton R."/>
            <person name="Godfrey J."/>
            <person name="Minx P."/>
            <person name="Mitreva M."/>
            <person name="Roeseler W."/>
            <person name="Tian H."/>
            <person name="Witte H."/>
            <person name="Yang S.P."/>
            <person name="Wilson R.K."/>
            <person name="Sommer R.J."/>
        </authorList>
    </citation>
    <scope>NUCLEOTIDE SEQUENCE [LARGE SCALE GENOMIC DNA]</scope>
    <source>
        <strain evidence="3">PS312</strain>
    </source>
</reference>
<dbReference type="PANTHER" id="PTHR11604">
    <property type="entry name" value="PROFILIN"/>
    <property type="match status" value="1"/>
</dbReference>
<dbReference type="AlphaFoldDB" id="A0A2A6B9B4"/>
<dbReference type="GO" id="GO:0003785">
    <property type="term" value="F:actin monomer binding"/>
    <property type="evidence" value="ECO:0000318"/>
    <property type="project" value="GO_Central"/>
</dbReference>
<dbReference type="GO" id="GO:0005938">
    <property type="term" value="C:cell cortex"/>
    <property type="evidence" value="ECO:0000318"/>
    <property type="project" value="GO_Central"/>
</dbReference>
<dbReference type="PANTHER" id="PTHR11604:SF6">
    <property type="entry name" value="PROFILIN-1"/>
    <property type="match status" value="1"/>
</dbReference>
<dbReference type="Proteomes" id="UP000005239">
    <property type="component" value="Unassembled WGS sequence"/>
</dbReference>
<dbReference type="EnsemblMetazoa" id="PPA43862.1">
    <property type="protein sequence ID" value="PPA43862.1"/>
    <property type="gene ID" value="WBGene00282231"/>
</dbReference>
<dbReference type="SUPFAM" id="SSF55770">
    <property type="entry name" value="Profilin (actin-binding protein)"/>
    <property type="match status" value="2"/>
</dbReference>
<dbReference type="InterPro" id="IPR048278">
    <property type="entry name" value="PFN"/>
</dbReference>
<proteinExistence type="inferred from homology"/>
<reference evidence="2" key="2">
    <citation type="submission" date="2022-06" db="UniProtKB">
        <authorList>
            <consortium name="EnsemblMetazoa"/>
        </authorList>
    </citation>
    <scope>IDENTIFICATION</scope>
    <source>
        <strain evidence="2">PS312</strain>
    </source>
</reference>
<name>A0A2A6B9B4_PRIPA</name>
<dbReference type="Pfam" id="PF00235">
    <property type="entry name" value="Profilin"/>
    <property type="match status" value="1"/>
</dbReference>
<protein>
    <submittedName>
        <fullName evidence="2">Uncharacterized protein</fullName>
    </submittedName>
</protein>